<evidence type="ECO:0000256" key="6">
    <source>
        <dbReference type="ARBA" id="ARBA00022694"/>
    </source>
</evidence>
<dbReference type="PANTHER" id="PTHR11806">
    <property type="entry name" value="GLUCOSE INHIBITED DIVISION PROTEIN A"/>
    <property type="match status" value="1"/>
</dbReference>
<evidence type="ECO:0000256" key="7">
    <source>
        <dbReference type="ARBA" id="ARBA00022827"/>
    </source>
</evidence>
<dbReference type="FunFam" id="1.10.150.570:FF:000001">
    <property type="entry name" value="tRNA uridine 5-carboxymethylaminomethyl modification enzyme MnmG"/>
    <property type="match status" value="1"/>
</dbReference>
<evidence type="ECO:0000256" key="1">
    <source>
        <dbReference type="ARBA" id="ARBA00001974"/>
    </source>
</evidence>
<dbReference type="InterPro" id="IPR002218">
    <property type="entry name" value="MnmG-rel"/>
</dbReference>
<keyword evidence="11" id="KW-0963">Cytoplasm</keyword>
<dbReference type="Gene3D" id="3.50.50.60">
    <property type="entry name" value="FAD/NAD(P)-binding domain"/>
    <property type="match status" value="2"/>
</dbReference>
<feature type="binding site" evidence="11">
    <location>
        <begin position="268"/>
        <end position="282"/>
    </location>
    <ligand>
        <name>NAD(+)</name>
        <dbReference type="ChEBI" id="CHEBI:57540"/>
    </ligand>
</feature>
<dbReference type="GO" id="GO:0002098">
    <property type="term" value="P:tRNA wobble uridine modification"/>
    <property type="evidence" value="ECO:0007669"/>
    <property type="project" value="InterPro"/>
</dbReference>
<reference evidence="13 14" key="1">
    <citation type="submission" date="2019-06" db="EMBL/GenBank/DDBJ databases">
        <title>Draft Genome Sequence of Candidatus Phytoplasma pini-Related Strain MDPP: A Resource for Comparative Genomics of Gymnosperm-infecting Phytoplasmas.</title>
        <authorList>
            <person name="Cai W."/>
            <person name="Costanzo S."/>
            <person name="Shao J."/>
            <person name="Zhao Y."/>
            <person name="Davis R."/>
        </authorList>
    </citation>
    <scope>NUCLEOTIDE SEQUENCE [LARGE SCALE GENOMIC DNA]</scope>
    <source>
        <strain evidence="13 14">MDPP</strain>
    </source>
</reference>
<dbReference type="InterPro" id="IPR036188">
    <property type="entry name" value="FAD/NAD-bd_sf"/>
</dbReference>
<dbReference type="GO" id="GO:0050660">
    <property type="term" value="F:flavin adenine dinucleotide binding"/>
    <property type="evidence" value="ECO:0007669"/>
    <property type="project" value="UniProtKB-UniRule"/>
</dbReference>
<gene>
    <name evidence="11 13" type="primary">gidA</name>
    <name evidence="11" type="synonym">mnmG</name>
    <name evidence="13" type="ORF">MDPP_001549</name>
</gene>
<feature type="binding site" evidence="11">
    <location>
        <position position="365"/>
    </location>
    <ligand>
        <name>FAD</name>
        <dbReference type="ChEBI" id="CHEBI:57692"/>
    </ligand>
</feature>
<dbReference type="Pfam" id="PF21680">
    <property type="entry name" value="GIDA_C_1st"/>
    <property type="match status" value="1"/>
</dbReference>
<dbReference type="InterPro" id="IPR049312">
    <property type="entry name" value="GIDA_C_N"/>
</dbReference>
<evidence type="ECO:0000256" key="11">
    <source>
        <dbReference type="HAMAP-Rule" id="MF_00129"/>
    </source>
</evidence>
<evidence type="ECO:0000256" key="8">
    <source>
        <dbReference type="ARBA" id="ARBA00023027"/>
    </source>
</evidence>
<name>A0A559KJ40_9MOLU</name>
<dbReference type="PROSITE" id="PS01280">
    <property type="entry name" value="GIDA_1"/>
    <property type="match status" value="1"/>
</dbReference>
<feature type="binding site" evidence="11">
    <location>
        <position position="120"/>
    </location>
    <ligand>
        <name>FAD</name>
        <dbReference type="ChEBI" id="CHEBI:57692"/>
    </ligand>
</feature>
<dbReference type="SUPFAM" id="SSF51905">
    <property type="entry name" value="FAD/NAD(P)-binding domain"/>
    <property type="match status" value="1"/>
</dbReference>
<evidence type="ECO:0000313" key="13">
    <source>
        <dbReference type="EMBL" id="TVY12152.1"/>
    </source>
</evidence>
<evidence type="ECO:0000313" key="14">
    <source>
        <dbReference type="Proteomes" id="UP000320078"/>
    </source>
</evidence>
<dbReference type="OrthoDB" id="9815560at2"/>
<dbReference type="InterPro" id="IPR020595">
    <property type="entry name" value="MnmG-rel_CS"/>
</dbReference>
<organism evidence="13 14">
    <name type="scientific">Candidatus Phytoplasma pini</name>
    <dbReference type="NCBI Taxonomy" id="267362"/>
    <lineage>
        <taxon>Bacteria</taxon>
        <taxon>Bacillati</taxon>
        <taxon>Mycoplasmatota</taxon>
        <taxon>Mollicutes</taxon>
        <taxon>Acholeplasmatales</taxon>
        <taxon>Acholeplasmataceae</taxon>
        <taxon>Candidatus Phytoplasma</taxon>
    </lineage>
</organism>
<dbReference type="Pfam" id="PF01134">
    <property type="entry name" value="GIDA"/>
    <property type="match status" value="1"/>
</dbReference>
<evidence type="ECO:0000256" key="3">
    <source>
        <dbReference type="ARBA" id="ARBA00007653"/>
    </source>
</evidence>
<feature type="binding site" evidence="11">
    <location>
        <position position="175"/>
    </location>
    <ligand>
        <name>FAD</name>
        <dbReference type="ChEBI" id="CHEBI:57692"/>
    </ligand>
</feature>
<comment type="subunit">
    <text evidence="9 11">Homodimer. Heterotetramer of two MnmE and two MnmG subunits.</text>
</comment>
<comment type="similarity">
    <text evidence="3 11">Belongs to the MnmG family.</text>
</comment>
<comment type="subcellular location">
    <subcellularLocation>
        <location evidence="11">Cytoplasm</location>
    </subcellularLocation>
</comment>
<keyword evidence="8 11" id="KW-0520">NAD</keyword>
<dbReference type="InterPro" id="IPR044920">
    <property type="entry name" value="MnmG_C_subdom_sf"/>
</dbReference>
<dbReference type="AlphaFoldDB" id="A0A559KJ40"/>
<dbReference type="PROSITE" id="PS01281">
    <property type="entry name" value="GIDA_2"/>
    <property type="match status" value="1"/>
</dbReference>
<accession>A0A559KJ40</accession>
<feature type="binding site" evidence="11">
    <location>
        <begin position="9"/>
        <end position="14"/>
    </location>
    <ligand>
        <name>FAD</name>
        <dbReference type="ChEBI" id="CHEBI:57692"/>
    </ligand>
</feature>
<sequence>MFYEGIVIGGGHAGVEAAWSLSKKHKTLLVTGNLLQIALLPCNPSIGGPAKGVVVREIDALGGIMGKAADLSQIQMKMLNTSKGPAVRSLRAQIDKQKYPKIVLEMLKKSKNLDLLESLVNNFIIEDKQIKGIQLKDGTIIYSKVVILTAGTYLSSNILIGNKKIKSGPNNAPTTYNISYQLKEHNFNIIRLKTGTPPRIKKNTIDYSKTKIQFGDNILQTFSSPSVIEELGIQEPCFLTHTNKKTHQLIRQNLKKSSMYGGYAEGTGPRYCPSIEDKVIRFCHKEQHQIFIEPESLESDEMYIQGLSTSMPEEIQEKILKTIPALENSEITKYAYAIEYDAFNPIQLNYSLETKKIKNLFFAGQINGTSGYEEAACQGLMAGINASLRLQNKDIFVLKRNEAYIGVLIDDLITKGTKEPYRLLTSRAEFRLLLRHDNADLRLSHYGYQMGLVDKDIYLKVENKRLQIELLKEYLRKKIISPDKENLNYLMKYNSLIKEKSSLYKLLKRTEININIIEFFLDKKYSLDVLEQTEVQVKYEDYILKAQKETKKILFLENKIIPSDVDYSVIKNLSKEAKEKLMLIKPKNLGQASRISGVNPSDISMIHIYLQRYQKQNVLF</sequence>
<keyword evidence="7 11" id="KW-0274">FAD</keyword>
<dbReference type="RefSeq" id="WP_144658490.1">
    <property type="nucleotide sequence ID" value="NZ_VIAE01000008.1"/>
</dbReference>
<evidence type="ECO:0000256" key="10">
    <source>
        <dbReference type="ARBA" id="ARBA00031800"/>
    </source>
</evidence>
<keyword evidence="14" id="KW-1185">Reference proteome</keyword>
<dbReference type="NCBIfam" id="TIGR00136">
    <property type="entry name" value="mnmG_gidA"/>
    <property type="match status" value="1"/>
</dbReference>
<keyword evidence="6 11" id="KW-0819">tRNA processing</keyword>
<dbReference type="InterPro" id="IPR047001">
    <property type="entry name" value="MnmG_C_subdom"/>
</dbReference>
<protein>
    <recommendedName>
        <fullName evidence="4 11">tRNA uridine 5-carboxymethylaminomethyl modification enzyme MnmG</fullName>
    </recommendedName>
    <alternativeName>
        <fullName evidence="10 11">Glucose-inhibited division protein A</fullName>
    </alternativeName>
</protein>
<keyword evidence="5 11" id="KW-0285">Flavoprotein</keyword>
<dbReference type="FunFam" id="3.50.50.60:FF:000002">
    <property type="entry name" value="tRNA uridine 5-carboxymethylaminomethyl modification enzyme MnmG"/>
    <property type="match status" value="1"/>
</dbReference>
<dbReference type="Pfam" id="PF13932">
    <property type="entry name" value="SAM_GIDA_C"/>
    <property type="match status" value="1"/>
</dbReference>
<dbReference type="HAMAP" id="MF_00129">
    <property type="entry name" value="MnmG_GidA"/>
    <property type="match status" value="1"/>
</dbReference>
<dbReference type="Proteomes" id="UP000320078">
    <property type="component" value="Unassembled WGS sequence"/>
</dbReference>
<dbReference type="EMBL" id="VIAE01000008">
    <property type="protein sequence ID" value="TVY12152.1"/>
    <property type="molecule type" value="Genomic_DNA"/>
</dbReference>
<feature type="domain" description="tRNA uridine 5-carboxymethylaminomethyl modification enzyme C-terminal subdomain" evidence="12">
    <location>
        <begin position="537"/>
        <end position="608"/>
    </location>
</feature>
<dbReference type="Gene3D" id="1.10.150.570">
    <property type="entry name" value="GidA associated domain, C-terminal subdomain"/>
    <property type="match status" value="1"/>
</dbReference>
<evidence type="ECO:0000259" key="12">
    <source>
        <dbReference type="SMART" id="SM01228"/>
    </source>
</evidence>
<dbReference type="InterPro" id="IPR026904">
    <property type="entry name" value="MnmG_C"/>
</dbReference>
<evidence type="ECO:0000256" key="5">
    <source>
        <dbReference type="ARBA" id="ARBA00022630"/>
    </source>
</evidence>
<comment type="caution">
    <text evidence="13">The sequence shown here is derived from an EMBL/GenBank/DDBJ whole genome shotgun (WGS) entry which is preliminary data.</text>
</comment>
<evidence type="ECO:0000256" key="2">
    <source>
        <dbReference type="ARBA" id="ARBA00003717"/>
    </source>
</evidence>
<comment type="function">
    <text evidence="2 11">NAD-binding protein involved in the addition of a carboxymethylaminomethyl (cmnm) group at the wobble position (U34) of certain tRNAs, forming tRNA-cmnm(5)s(2)U34.</text>
</comment>
<comment type="cofactor">
    <cofactor evidence="1 11">
        <name>FAD</name>
        <dbReference type="ChEBI" id="CHEBI:57692"/>
    </cofactor>
</comment>
<dbReference type="GO" id="GO:0030488">
    <property type="term" value="P:tRNA methylation"/>
    <property type="evidence" value="ECO:0007669"/>
    <property type="project" value="TreeGrafter"/>
</dbReference>
<dbReference type="InterPro" id="IPR040131">
    <property type="entry name" value="MnmG_N"/>
</dbReference>
<dbReference type="PANTHER" id="PTHR11806:SF0">
    <property type="entry name" value="PROTEIN MTO1 HOMOLOG, MITOCHONDRIAL"/>
    <property type="match status" value="1"/>
</dbReference>
<evidence type="ECO:0000256" key="4">
    <source>
        <dbReference type="ARBA" id="ARBA00020461"/>
    </source>
</evidence>
<dbReference type="Gene3D" id="1.10.10.1800">
    <property type="entry name" value="tRNA uridine 5-carboxymethylaminomethyl modification enzyme MnmG/GidA"/>
    <property type="match status" value="1"/>
</dbReference>
<evidence type="ECO:0000256" key="9">
    <source>
        <dbReference type="ARBA" id="ARBA00025948"/>
    </source>
</evidence>
<dbReference type="SMART" id="SM01228">
    <property type="entry name" value="GIDA_assoc_3"/>
    <property type="match status" value="1"/>
</dbReference>
<proteinExistence type="inferred from homology"/>
<dbReference type="InterPro" id="IPR004416">
    <property type="entry name" value="MnmG"/>
</dbReference>
<dbReference type="GO" id="GO:0005829">
    <property type="term" value="C:cytosol"/>
    <property type="evidence" value="ECO:0007669"/>
    <property type="project" value="TreeGrafter"/>
</dbReference>